<reference evidence="3" key="1">
    <citation type="submission" date="2018-05" db="EMBL/GenBank/DDBJ databases">
        <authorList>
            <person name="Lanie J.A."/>
            <person name="Ng W.-L."/>
            <person name="Kazmierczak K.M."/>
            <person name="Andrzejewski T.M."/>
            <person name="Davidsen T.M."/>
            <person name="Wayne K.J."/>
            <person name="Tettelin H."/>
            <person name="Glass J.I."/>
            <person name="Rusch D."/>
            <person name="Podicherti R."/>
            <person name="Tsui H.-C.T."/>
            <person name="Winkler M.E."/>
        </authorList>
    </citation>
    <scope>NUCLEOTIDE SEQUENCE</scope>
</reference>
<comment type="similarity">
    <text evidence="1">Belongs to the Skp family.</text>
</comment>
<proteinExistence type="inferred from homology"/>
<dbReference type="Gene3D" id="3.30.910.20">
    <property type="entry name" value="Skp domain"/>
    <property type="match status" value="1"/>
</dbReference>
<keyword evidence="2" id="KW-0732">Signal</keyword>
<evidence type="ECO:0008006" key="4">
    <source>
        <dbReference type="Google" id="ProtNLM"/>
    </source>
</evidence>
<dbReference type="GO" id="GO:0051082">
    <property type="term" value="F:unfolded protein binding"/>
    <property type="evidence" value="ECO:0007669"/>
    <property type="project" value="InterPro"/>
</dbReference>
<gene>
    <name evidence="3" type="ORF">METZ01_LOCUS34366</name>
</gene>
<dbReference type="GO" id="GO:0005829">
    <property type="term" value="C:cytosol"/>
    <property type="evidence" value="ECO:0007669"/>
    <property type="project" value="TreeGrafter"/>
</dbReference>
<evidence type="ECO:0000256" key="2">
    <source>
        <dbReference type="ARBA" id="ARBA00022729"/>
    </source>
</evidence>
<name>A0A381QQ86_9ZZZZ</name>
<dbReference type="InterPro" id="IPR005632">
    <property type="entry name" value="Chaperone_Skp"/>
</dbReference>
<dbReference type="GO" id="GO:0050821">
    <property type="term" value="P:protein stabilization"/>
    <property type="evidence" value="ECO:0007669"/>
    <property type="project" value="TreeGrafter"/>
</dbReference>
<protein>
    <recommendedName>
        <fullName evidence="4">Outer membrane chaperone Skp</fullName>
    </recommendedName>
</protein>
<evidence type="ECO:0000313" key="3">
    <source>
        <dbReference type="EMBL" id="SUZ81512.1"/>
    </source>
</evidence>
<dbReference type="PANTHER" id="PTHR35089:SF1">
    <property type="entry name" value="CHAPERONE PROTEIN SKP"/>
    <property type="match status" value="1"/>
</dbReference>
<accession>A0A381QQ86</accession>
<dbReference type="Pfam" id="PF03938">
    <property type="entry name" value="OmpH"/>
    <property type="match status" value="1"/>
</dbReference>
<evidence type="ECO:0000256" key="1">
    <source>
        <dbReference type="ARBA" id="ARBA00009091"/>
    </source>
</evidence>
<dbReference type="SMART" id="SM00935">
    <property type="entry name" value="OmpH"/>
    <property type="match status" value="1"/>
</dbReference>
<sequence length="174" mass="20731">MIKIIKLLLTLLFIPTLSEAQKFGYVNSEFILKNMKEYSEAMNDIDLLSKAWEKEISDMYIEMEKKEISLKNEEILLTKDMYNERRGLLDKEWVSIREYQQKVFGFEGLYFLKKKELIEPIQDIIFESVEKIAKKNRLQIVFDKSSEPILLYTNPIHDYTDYVLEDLGLNKKNN</sequence>
<dbReference type="EMBL" id="UINC01001471">
    <property type="protein sequence ID" value="SUZ81512.1"/>
    <property type="molecule type" value="Genomic_DNA"/>
</dbReference>
<dbReference type="PANTHER" id="PTHR35089">
    <property type="entry name" value="CHAPERONE PROTEIN SKP"/>
    <property type="match status" value="1"/>
</dbReference>
<dbReference type="AlphaFoldDB" id="A0A381QQ86"/>
<dbReference type="InterPro" id="IPR024930">
    <property type="entry name" value="Skp_dom_sf"/>
</dbReference>
<dbReference type="SUPFAM" id="SSF111384">
    <property type="entry name" value="OmpH-like"/>
    <property type="match status" value="1"/>
</dbReference>
<organism evidence="3">
    <name type="scientific">marine metagenome</name>
    <dbReference type="NCBI Taxonomy" id="408172"/>
    <lineage>
        <taxon>unclassified sequences</taxon>
        <taxon>metagenomes</taxon>
        <taxon>ecological metagenomes</taxon>
    </lineage>
</organism>